<gene>
    <name evidence="2" type="ORF">GWK47_025758</name>
</gene>
<accession>A0A8J8WAX5</accession>
<evidence type="ECO:0000313" key="3">
    <source>
        <dbReference type="Proteomes" id="UP000770661"/>
    </source>
</evidence>
<dbReference type="AlphaFoldDB" id="A0A8J8WAX5"/>
<reference evidence="2" key="1">
    <citation type="submission" date="2020-07" db="EMBL/GenBank/DDBJ databases">
        <title>The High-quality genome of the commercially important snow crab, Chionoecetes opilio.</title>
        <authorList>
            <person name="Jeong J.-H."/>
            <person name="Ryu S."/>
        </authorList>
    </citation>
    <scope>NUCLEOTIDE SEQUENCE</scope>
    <source>
        <strain evidence="2">MADBK_172401_WGS</strain>
        <tissue evidence="2">Digestive gland</tissue>
    </source>
</reference>
<evidence type="ECO:0000256" key="1">
    <source>
        <dbReference type="SAM" id="Phobius"/>
    </source>
</evidence>
<proteinExistence type="predicted"/>
<evidence type="ECO:0000313" key="2">
    <source>
        <dbReference type="EMBL" id="KAG0699751.1"/>
    </source>
</evidence>
<feature type="transmembrane region" description="Helical" evidence="1">
    <location>
        <begin position="12"/>
        <end position="29"/>
    </location>
</feature>
<keyword evidence="1" id="KW-0812">Transmembrane</keyword>
<comment type="caution">
    <text evidence="2">The sequence shown here is derived from an EMBL/GenBank/DDBJ whole genome shotgun (WGS) entry which is preliminary data.</text>
</comment>
<dbReference type="EMBL" id="JACEEZ010025559">
    <property type="protein sequence ID" value="KAG0699751.1"/>
    <property type="molecule type" value="Genomic_DNA"/>
</dbReference>
<keyword evidence="1" id="KW-0472">Membrane</keyword>
<dbReference type="Proteomes" id="UP000770661">
    <property type="component" value="Unassembled WGS sequence"/>
</dbReference>
<keyword evidence="3" id="KW-1185">Reference proteome</keyword>
<name>A0A8J8WAX5_CHIOP</name>
<keyword evidence="1" id="KW-1133">Transmembrane helix</keyword>
<organism evidence="2 3">
    <name type="scientific">Chionoecetes opilio</name>
    <name type="common">Atlantic snow crab</name>
    <name type="synonym">Cancer opilio</name>
    <dbReference type="NCBI Taxonomy" id="41210"/>
    <lineage>
        <taxon>Eukaryota</taxon>
        <taxon>Metazoa</taxon>
        <taxon>Ecdysozoa</taxon>
        <taxon>Arthropoda</taxon>
        <taxon>Crustacea</taxon>
        <taxon>Multicrustacea</taxon>
        <taxon>Malacostraca</taxon>
        <taxon>Eumalacostraca</taxon>
        <taxon>Eucarida</taxon>
        <taxon>Decapoda</taxon>
        <taxon>Pleocyemata</taxon>
        <taxon>Brachyura</taxon>
        <taxon>Eubrachyura</taxon>
        <taxon>Majoidea</taxon>
        <taxon>Majidae</taxon>
        <taxon>Chionoecetes</taxon>
    </lineage>
</organism>
<sequence>MLHPHRMQELFIVLIVDIHCSVVCLIGVIRDIGMICCTLSDVEWIGTGSTTTTGAEHRAWKLAPHTATFPTNTCSLRCAATSDQLENVLRDVGYTVLHISRDETLVSVISFPPVFHCSESWWIPTQGTVPETTWWCALRTFCSNASVVGGKLHSFGAAVDLPVFCAHSFWRVLVIEKGGVVMPRCKPLKAVLVG</sequence>
<protein>
    <submittedName>
        <fullName evidence="2">Uncharacterized protein</fullName>
    </submittedName>
</protein>